<dbReference type="PANTHER" id="PTHR33510:SF9">
    <property type="entry name" value="HIT-TYPE ZINC FINGER FAMILY PROTEIN-RELATED"/>
    <property type="match status" value="1"/>
</dbReference>
<dbReference type="Pfam" id="PF16166">
    <property type="entry name" value="TIC20"/>
    <property type="match status" value="1"/>
</dbReference>
<proteinExistence type="inferred from homology"/>
<keyword evidence="3 7" id="KW-0812">Transmembrane</keyword>
<evidence type="ECO:0000256" key="2">
    <source>
        <dbReference type="ARBA" id="ARBA00009596"/>
    </source>
</evidence>
<accession>A0A7S3RBV3</accession>
<feature type="region of interest" description="Disordered" evidence="6">
    <location>
        <begin position="1"/>
        <end position="46"/>
    </location>
</feature>
<feature type="transmembrane region" description="Helical" evidence="7">
    <location>
        <begin position="312"/>
        <end position="330"/>
    </location>
</feature>
<name>A0A7S3RBV3_9SPIT</name>
<feature type="compositionally biased region" description="Low complexity" evidence="6">
    <location>
        <begin position="1"/>
        <end position="37"/>
    </location>
</feature>
<gene>
    <name evidence="8" type="ORF">SACU0126_LOCUS917</name>
</gene>
<reference evidence="8" key="1">
    <citation type="submission" date="2021-01" db="EMBL/GenBank/DDBJ databases">
        <authorList>
            <person name="Corre E."/>
            <person name="Pelletier E."/>
            <person name="Niang G."/>
            <person name="Scheremetjew M."/>
            <person name="Finn R."/>
            <person name="Kale V."/>
            <person name="Holt S."/>
            <person name="Cochrane G."/>
            <person name="Meng A."/>
            <person name="Brown T."/>
            <person name="Cohen L."/>
        </authorList>
    </citation>
    <scope>NUCLEOTIDE SEQUENCE</scope>
    <source>
        <strain evidence="8">SPMC142</strain>
    </source>
</reference>
<protein>
    <submittedName>
        <fullName evidence="8">Uncharacterized protein</fullName>
    </submittedName>
</protein>
<feature type="transmembrane region" description="Helical" evidence="7">
    <location>
        <begin position="342"/>
        <end position="362"/>
    </location>
</feature>
<comment type="similarity">
    <text evidence="2">Belongs to the Tic20 family.</text>
</comment>
<evidence type="ECO:0000256" key="3">
    <source>
        <dbReference type="ARBA" id="ARBA00022692"/>
    </source>
</evidence>
<sequence length="387" mass="43522">MAGAWVPRAAAGPAAARRPVTRPARPAVPASMGNEQQAGERQEGEAPRWMSRLPLVGAVAATGFRAARRCFSHRLRQPVQRAASPVAEIFFGLTLYGTIRAAVRGYLAATDSFRLRDELFQEMAVAHTYKNSLWPWLQTGGIALGVSLLIIFGVKAFIKSMKEWEQEQEVKELDQMGPDAIFLMSTPVDATPLEKKKKKMARRLQPLPVRIMGAITDWLWITRLLGCVGYLLPLLNVLDFGEISISLNPYPLGIPVTEPIVNFLMNNMHLRVLYNAYLKSGYYFIIVWFLFIQLTVRNKAMPFFVRFHSSQAILISMLLGVPQQVFFAVLNPWESGLLVQTFMYHSMVSLFLFTVVLIIFCISKTLLKQNMKLPLVSEAAVMWAGKE</sequence>
<evidence type="ECO:0000256" key="6">
    <source>
        <dbReference type="SAM" id="MobiDB-lite"/>
    </source>
</evidence>
<evidence type="ECO:0000256" key="1">
    <source>
        <dbReference type="ARBA" id="ARBA00004508"/>
    </source>
</evidence>
<comment type="subcellular location">
    <subcellularLocation>
        <location evidence="1">Plastid</location>
        <location evidence="1">Chloroplast membrane</location>
        <topology evidence="1">Multi-pass membrane protein</topology>
    </subcellularLocation>
</comment>
<feature type="transmembrane region" description="Helical" evidence="7">
    <location>
        <begin position="207"/>
        <end position="232"/>
    </location>
</feature>
<feature type="transmembrane region" description="Helical" evidence="7">
    <location>
        <begin position="136"/>
        <end position="158"/>
    </location>
</feature>
<keyword evidence="4 7" id="KW-1133">Transmembrane helix</keyword>
<dbReference type="GO" id="GO:0031969">
    <property type="term" value="C:chloroplast membrane"/>
    <property type="evidence" value="ECO:0007669"/>
    <property type="project" value="UniProtKB-SubCell"/>
</dbReference>
<feature type="transmembrane region" description="Helical" evidence="7">
    <location>
        <begin position="89"/>
        <end position="109"/>
    </location>
</feature>
<evidence type="ECO:0000256" key="7">
    <source>
        <dbReference type="SAM" id="Phobius"/>
    </source>
</evidence>
<organism evidence="8">
    <name type="scientific">Strombidinopsis acuminata</name>
    <dbReference type="NCBI Taxonomy" id="141414"/>
    <lineage>
        <taxon>Eukaryota</taxon>
        <taxon>Sar</taxon>
        <taxon>Alveolata</taxon>
        <taxon>Ciliophora</taxon>
        <taxon>Intramacronucleata</taxon>
        <taxon>Spirotrichea</taxon>
        <taxon>Choreotrichia</taxon>
        <taxon>Choreotrichida</taxon>
        <taxon>Strombidinopsidae</taxon>
        <taxon>Strombidinopsis</taxon>
    </lineage>
</organism>
<dbReference type="EMBL" id="HBIQ01002380">
    <property type="protein sequence ID" value="CAE0519563.1"/>
    <property type="molecule type" value="Transcribed_RNA"/>
</dbReference>
<evidence type="ECO:0000256" key="5">
    <source>
        <dbReference type="ARBA" id="ARBA00023136"/>
    </source>
</evidence>
<keyword evidence="5 7" id="KW-0472">Membrane</keyword>
<evidence type="ECO:0000256" key="4">
    <source>
        <dbReference type="ARBA" id="ARBA00022989"/>
    </source>
</evidence>
<dbReference type="PANTHER" id="PTHR33510">
    <property type="entry name" value="PROTEIN TIC 20-II, CHLOROPLASTIC"/>
    <property type="match status" value="1"/>
</dbReference>
<dbReference type="InterPro" id="IPR005691">
    <property type="entry name" value="Tic20"/>
</dbReference>
<evidence type="ECO:0000313" key="8">
    <source>
        <dbReference type="EMBL" id="CAE0519563.1"/>
    </source>
</evidence>
<dbReference type="AlphaFoldDB" id="A0A7S3RBV3"/>
<feature type="transmembrane region" description="Helical" evidence="7">
    <location>
        <begin position="272"/>
        <end position="291"/>
    </location>
</feature>